<keyword evidence="2" id="KW-0812">Transmembrane</keyword>
<keyword evidence="5" id="KW-1185">Reference proteome</keyword>
<dbReference type="InterPro" id="IPR008756">
    <property type="entry name" value="Peptidase_M56"/>
</dbReference>
<evidence type="ECO:0000256" key="2">
    <source>
        <dbReference type="SAM" id="Phobius"/>
    </source>
</evidence>
<accession>A0A8J7K3K2</accession>
<reference evidence="4" key="1">
    <citation type="submission" date="2020-10" db="EMBL/GenBank/DDBJ databases">
        <authorList>
            <person name="Lu T."/>
            <person name="Wang Q."/>
            <person name="Han X."/>
        </authorList>
    </citation>
    <scope>NUCLEOTIDE SEQUENCE</scope>
    <source>
        <strain evidence="4">WQ 117</strain>
    </source>
</reference>
<keyword evidence="2" id="KW-0472">Membrane</keyword>
<evidence type="ECO:0000256" key="1">
    <source>
        <dbReference type="SAM" id="Coils"/>
    </source>
</evidence>
<dbReference type="Pfam" id="PF05569">
    <property type="entry name" value="Peptidase_M56"/>
    <property type="match status" value="1"/>
</dbReference>
<dbReference type="EMBL" id="JADGIK010000002">
    <property type="protein sequence ID" value="MBF0596588.1"/>
    <property type="molecule type" value="Genomic_DNA"/>
</dbReference>
<evidence type="ECO:0000259" key="3">
    <source>
        <dbReference type="Pfam" id="PF05569"/>
    </source>
</evidence>
<dbReference type="PANTHER" id="PTHR34978">
    <property type="entry name" value="POSSIBLE SENSOR-TRANSDUCER PROTEIN BLAR"/>
    <property type="match status" value="1"/>
</dbReference>
<evidence type="ECO:0000313" key="5">
    <source>
        <dbReference type="Proteomes" id="UP000608754"/>
    </source>
</evidence>
<name>A0A8J7K3K2_9FLAO</name>
<feature type="domain" description="Peptidase M56" evidence="3">
    <location>
        <begin position="125"/>
        <end position="250"/>
    </location>
</feature>
<sequence>MIAYIIKFVLCSGFLYSFYKAFLERESMYKINRFYLLFSLVFALFAPLYKIHLPITEQETPISSELISYLMANPDILQEESAITWTNALNWLYTVIGIGLALRFIFNIGLLIYCIKQEDKYDMDELTIVLDKNSKQPFSFLHYIFLPKDDYQTIHPNLIQHEKAHCIQKHSWDILFIEIYQIIFWFNPFVYLYKKSVQLNHEFLADEYVLQNNVDLKFYQLQILDSIAAQSQNQMVSHFNFILTKKRLLMMTKNTSKRKMRILSFASLPFILSAFVLFSQKSFAQGVNESAKKVENALDQKVENPIKDVMTSTIDSLVGDTIKTKKFKISNKHFTLTDQDLGDINTKDIKNIDIKDHNNAIITLKSGETKEIKLNELPQKSKFKINDKGEMIGEGKFSISNTDQLNSIDPKEIKSIVVGKDRNSLQVIKKNNDTIRFSVDSKFKASNSTILKLDDLSTNEILTPAIKAKLKDIDIKNFAGIEMLKRNGTKVIQVEDKILVFDAKDKLISESKIPSKLETNVFGNNIVYSSKTNSVHTFSKELTKEQQKAIVEAQEKMSNAKNQKNNKSDWSIDVQPQSNQNAWSITTKVVSIDDVIKSLDDKNTDVWSINYNGEKPETKKQIEERLKLEKLNKKLAEKRIKELEKQQKQLK</sequence>
<keyword evidence="2" id="KW-1133">Transmembrane helix</keyword>
<feature type="transmembrane region" description="Helical" evidence="2">
    <location>
        <begin position="34"/>
        <end position="51"/>
    </location>
</feature>
<dbReference type="InterPro" id="IPR052173">
    <property type="entry name" value="Beta-lactam_resp_regulator"/>
</dbReference>
<feature type="transmembrane region" description="Helical" evidence="2">
    <location>
        <begin position="91"/>
        <end position="115"/>
    </location>
</feature>
<dbReference type="PANTHER" id="PTHR34978:SF3">
    <property type="entry name" value="SLR0241 PROTEIN"/>
    <property type="match status" value="1"/>
</dbReference>
<dbReference type="CDD" id="cd07341">
    <property type="entry name" value="M56_BlaR1_MecR1_like"/>
    <property type="match status" value="1"/>
</dbReference>
<dbReference type="AlphaFoldDB" id="A0A8J7K3K2"/>
<organism evidence="4 5">
    <name type="scientific">Faecalibacter rhinopitheci</name>
    <dbReference type="NCBI Taxonomy" id="2779678"/>
    <lineage>
        <taxon>Bacteria</taxon>
        <taxon>Pseudomonadati</taxon>
        <taxon>Bacteroidota</taxon>
        <taxon>Flavobacteriia</taxon>
        <taxon>Flavobacteriales</taxon>
        <taxon>Weeksellaceae</taxon>
        <taxon>Faecalibacter</taxon>
    </lineage>
</organism>
<feature type="transmembrane region" description="Helical" evidence="2">
    <location>
        <begin position="260"/>
        <end position="278"/>
    </location>
</feature>
<dbReference type="Proteomes" id="UP000608754">
    <property type="component" value="Unassembled WGS sequence"/>
</dbReference>
<proteinExistence type="predicted"/>
<protein>
    <submittedName>
        <fullName evidence="4">M56 family metallopeptidase</fullName>
    </submittedName>
</protein>
<evidence type="ECO:0000313" key="4">
    <source>
        <dbReference type="EMBL" id="MBF0596588.1"/>
    </source>
</evidence>
<dbReference type="RefSeq" id="WP_194182118.1">
    <property type="nucleotide sequence ID" value="NZ_JADGIK010000002.1"/>
</dbReference>
<keyword evidence="1" id="KW-0175">Coiled coil</keyword>
<gene>
    <name evidence="4" type="ORF">IM532_03805</name>
</gene>
<feature type="coiled-coil region" evidence="1">
    <location>
        <begin position="619"/>
        <end position="648"/>
    </location>
</feature>
<comment type="caution">
    <text evidence="4">The sequence shown here is derived from an EMBL/GenBank/DDBJ whole genome shotgun (WGS) entry which is preliminary data.</text>
</comment>